<sequence length="313" mass="33636">MHSPSRRRFLDSALATSIVAGLGATAGMGPLFAAPAAGGTLLTRPIPSSGERLPVIGAGTSGSYDVALDSPEYAQLQQVVKIFFDGGGRLIDTSPNYGASDTVVGSLLHGGGWREKAFIATKIAADSREAAEAQWAESLRRLRTDKVELLQVHNLRDWQTQLAYARELKAQGRTKYVGVTHYTDAGLPELERILRGEKLDFIQIHYSVNSTGAAQTVLPLAQDRGVAVIVNRAFDDGKLFAKVKDVPLPAWAAEAGVTSWAQMFLKFAISHPAVTVVIPATGKPERQLDQLKAGHGPMLSQAQQQELVRQFAA</sequence>
<dbReference type="CDD" id="cd19095">
    <property type="entry name" value="AKR_PA4992-like"/>
    <property type="match status" value="1"/>
</dbReference>
<dbReference type="InterPro" id="IPR023210">
    <property type="entry name" value="NADP_OxRdtase_dom"/>
</dbReference>
<dbReference type="RefSeq" id="WP_162410052.1">
    <property type="nucleotide sequence ID" value="NZ_PDWN01000006.1"/>
</dbReference>
<accession>A0ABQ6Z7Y3</accession>
<dbReference type="Pfam" id="PF00248">
    <property type="entry name" value="Aldo_ket_red"/>
    <property type="match status" value="1"/>
</dbReference>
<evidence type="ECO:0000313" key="3">
    <source>
        <dbReference type="Proteomes" id="UP000788419"/>
    </source>
</evidence>
<dbReference type="PANTHER" id="PTHR43312">
    <property type="entry name" value="D-THREO-ALDOSE 1-DEHYDROGENASE"/>
    <property type="match status" value="1"/>
</dbReference>
<evidence type="ECO:0000259" key="1">
    <source>
        <dbReference type="Pfam" id="PF00248"/>
    </source>
</evidence>
<reference evidence="2 3" key="1">
    <citation type="submission" date="2017-10" db="EMBL/GenBank/DDBJ databases">
        <title>Whole genome sequencing of members of genus Pseudoxanthomonas.</title>
        <authorList>
            <person name="Kumar S."/>
            <person name="Bansal K."/>
            <person name="Kaur A."/>
            <person name="Patil P."/>
            <person name="Sharma S."/>
            <person name="Patil P.B."/>
        </authorList>
    </citation>
    <scope>NUCLEOTIDE SEQUENCE [LARGE SCALE GENOMIC DNA]</scope>
    <source>
        <strain evidence="2 3">DSM 17801</strain>
    </source>
</reference>
<name>A0ABQ6Z7Y3_9GAMM</name>
<dbReference type="InterPro" id="IPR036812">
    <property type="entry name" value="NAD(P)_OxRdtase_dom_sf"/>
</dbReference>
<protein>
    <submittedName>
        <fullName evidence="2">Aldo/keto reductase</fullName>
    </submittedName>
</protein>
<dbReference type="Gene3D" id="3.20.20.100">
    <property type="entry name" value="NADP-dependent oxidoreductase domain"/>
    <property type="match status" value="1"/>
</dbReference>
<dbReference type="PROSITE" id="PS51318">
    <property type="entry name" value="TAT"/>
    <property type="match status" value="1"/>
</dbReference>
<dbReference type="EMBL" id="PDWN01000006">
    <property type="protein sequence ID" value="KAF1695145.1"/>
    <property type="molecule type" value="Genomic_DNA"/>
</dbReference>
<comment type="caution">
    <text evidence="2">The sequence shown here is derived from an EMBL/GenBank/DDBJ whole genome shotgun (WGS) entry which is preliminary data.</text>
</comment>
<organism evidence="2 3">
    <name type="scientific">Pseudoxanthomonas daejeonensis</name>
    <dbReference type="NCBI Taxonomy" id="266062"/>
    <lineage>
        <taxon>Bacteria</taxon>
        <taxon>Pseudomonadati</taxon>
        <taxon>Pseudomonadota</taxon>
        <taxon>Gammaproteobacteria</taxon>
        <taxon>Lysobacterales</taxon>
        <taxon>Lysobacteraceae</taxon>
        <taxon>Pseudoxanthomonas</taxon>
    </lineage>
</organism>
<keyword evidence="3" id="KW-1185">Reference proteome</keyword>
<gene>
    <name evidence="2" type="ORF">CSC65_08015</name>
</gene>
<dbReference type="InterPro" id="IPR053135">
    <property type="entry name" value="AKR2_Oxidoreductase"/>
</dbReference>
<dbReference type="SUPFAM" id="SSF51430">
    <property type="entry name" value="NAD(P)-linked oxidoreductase"/>
    <property type="match status" value="1"/>
</dbReference>
<proteinExistence type="predicted"/>
<dbReference type="InterPro" id="IPR006311">
    <property type="entry name" value="TAT_signal"/>
</dbReference>
<feature type="domain" description="NADP-dependent oxidoreductase" evidence="1">
    <location>
        <begin position="56"/>
        <end position="303"/>
    </location>
</feature>
<evidence type="ECO:0000313" key="2">
    <source>
        <dbReference type="EMBL" id="KAF1695145.1"/>
    </source>
</evidence>
<dbReference type="PANTHER" id="PTHR43312:SF1">
    <property type="entry name" value="NADP-DEPENDENT OXIDOREDUCTASE DOMAIN-CONTAINING PROTEIN"/>
    <property type="match status" value="1"/>
</dbReference>
<dbReference type="Proteomes" id="UP000788419">
    <property type="component" value="Unassembled WGS sequence"/>
</dbReference>